<dbReference type="InterPro" id="IPR016181">
    <property type="entry name" value="Acyl_CoA_acyltransferase"/>
</dbReference>
<dbReference type="EMBL" id="QLMG01000006">
    <property type="protein sequence ID" value="RAK20288.1"/>
    <property type="molecule type" value="Genomic_DNA"/>
</dbReference>
<dbReference type="AlphaFoldDB" id="A0A327YGT2"/>
<name>A0A327YGT2_9RHOB</name>
<reference evidence="2 3" key="1">
    <citation type="submission" date="2018-06" db="EMBL/GenBank/DDBJ databases">
        <title>Genomic Encyclopedia of Archaeal and Bacterial Type Strains, Phase II (KMG-II): from individual species to whole genera.</title>
        <authorList>
            <person name="Goeker M."/>
        </authorList>
    </citation>
    <scope>NUCLEOTIDE SEQUENCE [LARGE SCALE GENOMIC DNA]</scope>
    <source>
        <strain evidence="2 3">DSM 22011</strain>
    </source>
</reference>
<dbReference type="PROSITE" id="PS51186">
    <property type="entry name" value="GNAT"/>
    <property type="match status" value="1"/>
</dbReference>
<dbReference type="Proteomes" id="UP000249165">
    <property type="component" value="Unassembled WGS sequence"/>
</dbReference>
<dbReference type="OrthoDB" id="9805924at2"/>
<gene>
    <name evidence="2" type="ORF">ATI53_100666</name>
</gene>
<dbReference type="Gene3D" id="3.40.630.30">
    <property type="match status" value="1"/>
</dbReference>
<protein>
    <submittedName>
        <fullName evidence="2">Acetyltransferase (GNAT) family protein</fullName>
    </submittedName>
</protein>
<evidence type="ECO:0000313" key="2">
    <source>
        <dbReference type="EMBL" id="RAK20288.1"/>
    </source>
</evidence>
<evidence type="ECO:0000259" key="1">
    <source>
        <dbReference type="PROSITE" id="PS51186"/>
    </source>
</evidence>
<dbReference type="Pfam" id="PF00583">
    <property type="entry name" value="Acetyltransf_1"/>
    <property type="match status" value="1"/>
</dbReference>
<organism evidence="2 3">
    <name type="scientific">Salipiger aestuarii</name>
    <dbReference type="NCBI Taxonomy" id="568098"/>
    <lineage>
        <taxon>Bacteria</taxon>
        <taxon>Pseudomonadati</taxon>
        <taxon>Pseudomonadota</taxon>
        <taxon>Alphaproteobacteria</taxon>
        <taxon>Rhodobacterales</taxon>
        <taxon>Roseobacteraceae</taxon>
        <taxon>Salipiger</taxon>
    </lineage>
</organism>
<dbReference type="RefSeq" id="WP_009503264.1">
    <property type="nucleotide sequence ID" value="NZ_LIGK01000007.1"/>
</dbReference>
<dbReference type="InterPro" id="IPR000182">
    <property type="entry name" value="GNAT_dom"/>
</dbReference>
<keyword evidence="3" id="KW-1185">Reference proteome</keyword>
<keyword evidence="2" id="KW-0808">Transferase</keyword>
<proteinExistence type="predicted"/>
<accession>A0A327YGT2</accession>
<feature type="domain" description="N-acetyltransferase" evidence="1">
    <location>
        <begin position="2"/>
        <end position="148"/>
    </location>
</feature>
<dbReference type="CDD" id="cd04301">
    <property type="entry name" value="NAT_SF"/>
    <property type="match status" value="1"/>
</dbReference>
<evidence type="ECO:0000313" key="3">
    <source>
        <dbReference type="Proteomes" id="UP000249165"/>
    </source>
</evidence>
<comment type="caution">
    <text evidence="2">The sequence shown here is derived from an EMBL/GenBank/DDBJ whole genome shotgun (WGS) entry which is preliminary data.</text>
</comment>
<sequence length="148" mass="16438">MKSLHLADPSDLSKLTAMVLAFHSEIGHGSDAVHVEQALAPILDGMPHGALWLVGPRKAPVGYVMVSFGWSLEYGGLDAVVDEIYIRPAVRRRGMGGDALHQLSVGLRDAGVRALHLEVDRSDERAQQFYRRNRFKMREGYALMSREL</sequence>
<dbReference type="GO" id="GO:0016747">
    <property type="term" value="F:acyltransferase activity, transferring groups other than amino-acyl groups"/>
    <property type="evidence" value="ECO:0007669"/>
    <property type="project" value="InterPro"/>
</dbReference>
<dbReference type="SUPFAM" id="SSF55729">
    <property type="entry name" value="Acyl-CoA N-acyltransferases (Nat)"/>
    <property type="match status" value="1"/>
</dbReference>